<evidence type="ECO:0000256" key="3">
    <source>
        <dbReference type="ARBA" id="ARBA00012454"/>
    </source>
</evidence>
<dbReference type="EC" id="2.5.1.17" evidence="3 8"/>
<reference evidence="10 11" key="1">
    <citation type="submission" date="2015-10" db="EMBL/GenBank/DDBJ databases">
        <title>Metagenome-Assembled Genomes uncover a global brackish microbiome.</title>
        <authorList>
            <person name="Hugerth L.W."/>
            <person name="Larsson J."/>
            <person name="Alneberg J."/>
            <person name="Lindh M.V."/>
            <person name="Legrand C."/>
            <person name="Pinhassi J."/>
            <person name="Andersson A.F."/>
        </authorList>
    </citation>
    <scope>NUCLEOTIDE SEQUENCE [LARGE SCALE GENOMIC DNA]</scope>
    <source>
        <strain evidence="10">BACL22 MAG-120619-bin3</strain>
    </source>
</reference>
<dbReference type="InterPro" id="IPR003724">
    <property type="entry name" value="CblAdoTrfase_CobA"/>
</dbReference>
<dbReference type="AlphaFoldDB" id="A0A0R2T6F5"/>
<gene>
    <name evidence="10" type="ORF">ABR85_07490</name>
</gene>
<evidence type="ECO:0000256" key="8">
    <source>
        <dbReference type="PIRNR" id="PIRNR015617"/>
    </source>
</evidence>
<sequence length="213" mass="23432">MTDQANNEEVTSEAAAERNARHKRAMERKKAYIDGNIAAATIDKGLMVVLTGNGKGKSSSAFGMLARSVGHGLRCGVVQFIKGQWECGEQMLFGEHPLVEFHVMNTGFTWDTQDREADIAAALSTWANGVRLLKDPEVDVVILDELTYMLTYGYLDKEEVLAALENRPEGQHVIVTGRNAAKELIEIADTVTELGDNKHAFYSGVKVQKGIDY</sequence>
<evidence type="ECO:0000256" key="9">
    <source>
        <dbReference type="SAM" id="MobiDB-lite"/>
    </source>
</evidence>
<evidence type="ECO:0000256" key="1">
    <source>
        <dbReference type="ARBA" id="ARBA00005121"/>
    </source>
</evidence>
<dbReference type="GO" id="GO:0008817">
    <property type="term" value="F:corrinoid adenosyltransferase activity"/>
    <property type="evidence" value="ECO:0007669"/>
    <property type="project" value="UniProtKB-UniRule"/>
</dbReference>
<keyword evidence="8" id="KW-0547">Nucleotide-binding</keyword>
<evidence type="ECO:0000256" key="7">
    <source>
        <dbReference type="ARBA" id="ARBA00048692"/>
    </source>
</evidence>
<evidence type="ECO:0000313" key="10">
    <source>
        <dbReference type="EMBL" id="KRO82812.1"/>
    </source>
</evidence>
<name>A0A0R2T6F5_9GAMM</name>
<evidence type="ECO:0000256" key="5">
    <source>
        <dbReference type="ARBA" id="ARBA00024929"/>
    </source>
</evidence>
<dbReference type="CDD" id="cd00561">
    <property type="entry name" value="CobA_ACA"/>
    <property type="match status" value="1"/>
</dbReference>
<dbReference type="PIRSF" id="PIRSF015617">
    <property type="entry name" value="Adensltrnsf_CobA"/>
    <property type="match status" value="1"/>
</dbReference>
<evidence type="ECO:0000256" key="4">
    <source>
        <dbReference type="ARBA" id="ARBA00023244"/>
    </source>
</evidence>
<dbReference type="Pfam" id="PF02572">
    <property type="entry name" value="CobA_CobO_BtuR"/>
    <property type="match status" value="1"/>
</dbReference>
<dbReference type="NCBIfam" id="NF004637">
    <property type="entry name" value="PRK05986.1"/>
    <property type="match status" value="1"/>
</dbReference>
<dbReference type="PANTHER" id="PTHR46638:SF1">
    <property type="entry name" value="CORRINOID ADENOSYLTRANSFERASE"/>
    <property type="match status" value="1"/>
</dbReference>
<comment type="caution">
    <text evidence="10">The sequence shown here is derived from an EMBL/GenBank/DDBJ whole genome shotgun (WGS) entry which is preliminary data.</text>
</comment>
<comment type="catalytic activity">
    <reaction evidence="6 8">
        <text>2 cob(II)yrinate a,c diamide + reduced [electron-transfer flavoprotein] + 2 ATP = 2 adenosylcob(III)yrinate a,c-diamide + 2 triphosphate + oxidized [electron-transfer flavoprotein] + 3 H(+)</text>
        <dbReference type="Rhea" id="RHEA:11528"/>
        <dbReference type="Rhea" id="RHEA-COMP:10685"/>
        <dbReference type="Rhea" id="RHEA-COMP:10686"/>
        <dbReference type="ChEBI" id="CHEBI:15378"/>
        <dbReference type="ChEBI" id="CHEBI:18036"/>
        <dbReference type="ChEBI" id="CHEBI:30616"/>
        <dbReference type="ChEBI" id="CHEBI:57692"/>
        <dbReference type="ChEBI" id="CHEBI:58307"/>
        <dbReference type="ChEBI" id="CHEBI:58503"/>
        <dbReference type="ChEBI" id="CHEBI:58537"/>
        <dbReference type="EC" id="2.5.1.17"/>
    </reaction>
</comment>
<keyword evidence="8" id="KW-0169">Cobalamin biosynthesis</keyword>
<comment type="catalytic activity">
    <reaction evidence="7 8">
        <text>2 cob(II)alamin + reduced [electron-transfer flavoprotein] + 2 ATP = 2 adenosylcob(III)alamin + 2 triphosphate + oxidized [electron-transfer flavoprotein] + 3 H(+)</text>
        <dbReference type="Rhea" id="RHEA:28671"/>
        <dbReference type="Rhea" id="RHEA-COMP:10685"/>
        <dbReference type="Rhea" id="RHEA-COMP:10686"/>
        <dbReference type="ChEBI" id="CHEBI:15378"/>
        <dbReference type="ChEBI" id="CHEBI:16304"/>
        <dbReference type="ChEBI" id="CHEBI:18036"/>
        <dbReference type="ChEBI" id="CHEBI:18408"/>
        <dbReference type="ChEBI" id="CHEBI:30616"/>
        <dbReference type="ChEBI" id="CHEBI:57692"/>
        <dbReference type="ChEBI" id="CHEBI:58307"/>
        <dbReference type="EC" id="2.5.1.17"/>
    </reaction>
</comment>
<dbReference type="SUPFAM" id="SSF52540">
    <property type="entry name" value="P-loop containing nucleoside triphosphate hydrolases"/>
    <property type="match status" value="1"/>
</dbReference>
<keyword evidence="8" id="KW-0963">Cytoplasm</keyword>
<dbReference type="GO" id="GO:0005524">
    <property type="term" value="F:ATP binding"/>
    <property type="evidence" value="ECO:0007669"/>
    <property type="project" value="UniProtKB-UniRule"/>
</dbReference>
<keyword evidence="8 10" id="KW-0808">Transferase</keyword>
<dbReference type="Gene3D" id="3.40.50.300">
    <property type="entry name" value="P-loop containing nucleotide triphosphate hydrolases"/>
    <property type="match status" value="1"/>
</dbReference>
<proteinExistence type="inferred from homology"/>
<dbReference type="GO" id="GO:0009236">
    <property type="term" value="P:cobalamin biosynthetic process"/>
    <property type="evidence" value="ECO:0007669"/>
    <property type="project" value="UniProtKB-UniRule"/>
</dbReference>
<evidence type="ECO:0000313" key="11">
    <source>
        <dbReference type="Proteomes" id="UP000051242"/>
    </source>
</evidence>
<dbReference type="EMBL" id="LICD01000029">
    <property type="protein sequence ID" value="KRO82812.1"/>
    <property type="molecule type" value="Genomic_DNA"/>
</dbReference>
<comment type="similarity">
    <text evidence="2 8">Belongs to the Cob(I)alamin adenosyltransferase family.</text>
</comment>
<dbReference type="UniPathway" id="UPA00148">
    <property type="reaction ID" value="UER00233"/>
</dbReference>
<dbReference type="NCBIfam" id="TIGR00708">
    <property type="entry name" value="cobA"/>
    <property type="match status" value="1"/>
</dbReference>
<evidence type="ECO:0000256" key="2">
    <source>
        <dbReference type="ARBA" id="ARBA00007487"/>
    </source>
</evidence>
<comment type="subcellular location">
    <subcellularLocation>
        <location evidence="8">Cytoplasm</location>
    </subcellularLocation>
</comment>
<dbReference type="InterPro" id="IPR027417">
    <property type="entry name" value="P-loop_NTPase"/>
</dbReference>
<evidence type="ECO:0000256" key="6">
    <source>
        <dbReference type="ARBA" id="ARBA00048555"/>
    </source>
</evidence>
<keyword evidence="8" id="KW-0067">ATP-binding</keyword>
<comment type="function">
    <text evidence="5 8">Required for both de novo synthesis of the corrin ring for the assimilation of exogenous corrinoids. Participates in the adenosylation of a variety of incomplete and complete corrinoids.</text>
</comment>
<dbReference type="GO" id="GO:0005737">
    <property type="term" value="C:cytoplasm"/>
    <property type="evidence" value="ECO:0007669"/>
    <property type="project" value="UniProtKB-SubCell"/>
</dbReference>
<organism evidence="10 11">
    <name type="scientific">OM182 bacterium BACL3 MAG-120619-bin3</name>
    <dbReference type="NCBI Taxonomy" id="1655593"/>
    <lineage>
        <taxon>Bacteria</taxon>
        <taxon>Pseudomonadati</taxon>
        <taxon>Pseudomonadota</taxon>
        <taxon>Gammaproteobacteria</taxon>
        <taxon>OMG group</taxon>
        <taxon>OM182 clade</taxon>
    </lineage>
</organism>
<keyword evidence="4 8" id="KW-0627">Porphyrin biosynthesis</keyword>
<feature type="region of interest" description="Disordered" evidence="9">
    <location>
        <begin position="1"/>
        <end position="25"/>
    </location>
</feature>
<comment type="pathway">
    <text evidence="1 8">Cofactor biosynthesis; adenosylcobalamin biosynthesis; adenosylcobalamin from cob(II)yrinate a,c-diamide: step 2/7.</text>
</comment>
<dbReference type="PANTHER" id="PTHR46638">
    <property type="entry name" value="CORRINOID ADENOSYLTRANSFERASE"/>
    <property type="match status" value="1"/>
</dbReference>
<protein>
    <recommendedName>
        <fullName evidence="3 8">Corrinoid adenosyltransferase</fullName>
        <ecNumber evidence="3 8">2.5.1.17</ecNumber>
    </recommendedName>
    <alternativeName>
        <fullName evidence="8">Cob(II)alamin adenosyltransferase</fullName>
    </alternativeName>
    <alternativeName>
        <fullName evidence="8">Cob(II)yrinic acid a,c-diamide adenosyltransferase</fullName>
    </alternativeName>
</protein>
<dbReference type="GO" id="GO:0006779">
    <property type="term" value="P:porphyrin-containing compound biosynthetic process"/>
    <property type="evidence" value="ECO:0007669"/>
    <property type="project" value="UniProtKB-UniRule"/>
</dbReference>
<dbReference type="Proteomes" id="UP000051242">
    <property type="component" value="Unassembled WGS sequence"/>
</dbReference>
<accession>A0A0R2T6F5</accession>